<evidence type="ECO:0000313" key="1">
    <source>
        <dbReference type="EMBL" id="KAJ8950196.1"/>
    </source>
</evidence>
<name>A0AAV8YI60_9CUCU</name>
<dbReference type="InterPro" id="IPR036397">
    <property type="entry name" value="RNaseH_sf"/>
</dbReference>
<dbReference type="Gene3D" id="3.30.420.10">
    <property type="entry name" value="Ribonuclease H-like superfamily/Ribonuclease H"/>
    <property type="match status" value="1"/>
</dbReference>
<dbReference type="AlphaFoldDB" id="A0AAV8YI60"/>
<gene>
    <name evidence="1" type="ORF">NQ318_003187</name>
</gene>
<keyword evidence="2" id="KW-1185">Reference proteome</keyword>
<protein>
    <submittedName>
        <fullName evidence="1">Uncharacterized protein</fullName>
    </submittedName>
</protein>
<evidence type="ECO:0000313" key="2">
    <source>
        <dbReference type="Proteomes" id="UP001162162"/>
    </source>
</evidence>
<dbReference type="EMBL" id="JAPWTK010000104">
    <property type="protein sequence ID" value="KAJ8950196.1"/>
    <property type="molecule type" value="Genomic_DNA"/>
</dbReference>
<accession>A0AAV8YI60</accession>
<proteinExistence type="predicted"/>
<sequence length="148" mass="16765">MIHHTPEYNASIQHNSSTCAGRNIREDDYDKKVEYCEQILRDLTAAIGLQKILARCGRCVPKDPKGPKNIRAGIIGDKIIGLLFLEESLNGENHFTLIQNLITPSLRNLYPNRRNPAIPADTIWFQQDGVPPHYHTKAVRVTNKVTRP</sequence>
<comment type="caution">
    <text evidence="1">The sequence shown here is derived from an EMBL/GenBank/DDBJ whole genome shotgun (WGS) entry which is preliminary data.</text>
</comment>
<dbReference type="GO" id="GO:0003676">
    <property type="term" value="F:nucleic acid binding"/>
    <property type="evidence" value="ECO:0007669"/>
    <property type="project" value="InterPro"/>
</dbReference>
<reference evidence="1" key="1">
    <citation type="journal article" date="2023" name="Insect Mol. Biol.">
        <title>Genome sequencing provides insights into the evolution of gene families encoding plant cell wall-degrading enzymes in longhorned beetles.</title>
        <authorList>
            <person name="Shin N.R."/>
            <person name="Okamura Y."/>
            <person name="Kirsch R."/>
            <person name="Pauchet Y."/>
        </authorList>
    </citation>
    <scope>NUCLEOTIDE SEQUENCE</scope>
    <source>
        <strain evidence="1">AMC_N1</strain>
    </source>
</reference>
<dbReference type="Proteomes" id="UP001162162">
    <property type="component" value="Unassembled WGS sequence"/>
</dbReference>
<organism evidence="1 2">
    <name type="scientific">Aromia moschata</name>
    <dbReference type="NCBI Taxonomy" id="1265417"/>
    <lineage>
        <taxon>Eukaryota</taxon>
        <taxon>Metazoa</taxon>
        <taxon>Ecdysozoa</taxon>
        <taxon>Arthropoda</taxon>
        <taxon>Hexapoda</taxon>
        <taxon>Insecta</taxon>
        <taxon>Pterygota</taxon>
        <taxon>Neoptera</taxon>
        <taxon>Endopterygota</taxon>
        <taxon>Coleoptera</taxon>
        <taxon>Polyphaga</taxon>
        <taxon>Cucujiformia</taxon>
        <taxon>Chrysomeloidea</taxon>
        <taxon>Cerambycidae</taxon>
        <taxon>Cerambycinae</taxon>
        <taxon>Callichromatini</taxon>
        <taxon>Aromia</taxon>
    </lineage>
</organism>